<comment type="caution">
    <text evidence="1">The sequence shown here is derived from an EMBL/GenBank/DDBJ whole genome shotgun (WGS) entry which is preliminary data.</text>
</comment>
<dbReference type="Proteomes" id="UP001215280">
    <property type="component" value="Unassembled WGS sequence"/>
</dbReference>
<sequence>MSAQVLAYGYGDWRRTVTNCLAVAASDAGWESAAVDCFCTRSYCTRWIWMAAHVPLRVLFPSFGLQEVSCPCSTDSWVLSVRARSRFSMHLKAVPRPPHAPNSIRDSLDGTARRVSCCCCPRSPLAHSLISISFPPSWLSSLPVRAHLILSFGSASALHICAVG</sequence>
<evidence type="ECO:0000313" key="1">
    <source>
        <dbReference type="EMBL" id="KAJ7777662.1"/>
    </source>
</evidence>
<reference evidence="1" key="1">
    <citation type="submission" date="2023-03" db="EMBL/GenBank/DDBJ databases">
        <title>Massive genome expansion in bonnet fungi (Mycena s.s.) driven by repeated elements and novel gene families across ecological guilds.</title>
        <authorList>
            <consortium name="Lawrence Berkeley National Laboratory"/>
            <person name="Harder C.B."/>
            <person name="Miyauchi S."/>
            <person name="Viragh M."/>
            <person name="Kuo A."/>
            <person name="Thoen E."/>
            <person name="Andreopoulos B."/>
            <person name="Lu D."/>
            <person name="Skrede I."/>
            <person name="Drula E."/>
            <person name="Henrissat B."/>
            <person name="Morin E."/>
            <person name="Kohler A."/>
            <person name="Barry K."/>
            <person name="LaButti K."/>
            <person name="Morin E."/>
            <person name="Salamov A."/>
            <person name="Lipzen A."/>
            <person name="Mereny Z."/>
            <person name="Hegedus B."/>
            <person name="Baldrian P."/>
            <person name="Stursova M."/>
            <person name="Weitz H."/>
            <person name="Taylor A."/>
            <person name="Grigoriev I.V."/>
            <person name="Nagy L.G."/>
            <person name="Martin F."/>
            <person name="Kauserud H."/>
        </authorList>
    </citation>
    <scope>NUCLEOTIDE SEQUENCE</scope>
    <source>
        <strain evidence="1">CBHHK188m</strain>
    </source>
</reference>
<dbReference type="AlphaFoldDB" id="A0AAD7K438"/>
<gene>
    <name evidence="1" type="ORF">DFH07DRAFT_12842</name>
</gene>
<dbReference type="EMBL" id="JARJLG010000010">
    <property type="protein sequence ID" value="KAJ7777662.1"/>
    <property type="molecule type" value="Genomic_DNA"/>
</dbReference>
<organism evidence="1 2">
    <name type="scientific">Mycena maculata</name>
    <dbReference type="NCBI Taxonomy" id="230809"/>
    <lineage>
        <taxon>Eukaryota</taxon>
        <taxon>Fungi</taxon>
        <taxon>Dikarya</taxon>
        <taxon>Basidiomycota</taxon>
        <taxon>Agaricomycotina</taxon>
        <taxon>Agaricomycetes</taxon>
        <taxon>Agaricomycetidae</taxon>
        <taxon>Agaricales</taxon>
        <taxon>Marasmiineae</taxon>
        <taxon>Mycenaceae</taxon>
        <taxon>Mycena</taxon>
    </lineage>
</organism>
<keyword evidence="2" id="KW-1185">Reference proteome</keyword>
<proteinExistence type="predicted"/>
<protein>
    <submittedName>
        <fullName evidence="1">Uncharacterized protein</fullName>
    </submittedName>
</protein>
<evidence type="ECO:0000313" key="2">
    <source>
        <dbReference type="Proteomes" id="UP001215280"/>
    </source>
</evidence>
<accession>A0AAD7K438</accession>
<name>A0AAD7K438_9AGAR</name>